<evidence type="ECO:0000313" key="18">
    <source>
        <dbReference type="Proteomes" id="UP001634394"/>
    </source>
</evidence>
<protein>
    <recommendedName>
        <fullName evidence="14">Flap endonuclease GEN homolog 1</fullName>
    </recommendedName>
</protein>
<evidence type="ECO:0000256" key="5">
    <source>
        <dbReference type="ARBA" id="ARBA00022723"/>
    </source>
</evidence>
<evidence type="ECO:0000256" key="2">
    <source>
        <dbReference type="ARBA" id="ARBA00004123"/>
    </source>
</evidence>
<dbReference type="InterPro" id="IPR000953">
    <property type="entry name" value="Chromo/chromo_shadow_dom"/>
</dbReference>
<dbReference type="PRINTS" id="PR00853">
    <property type="entry name" value="XPGRADSUPER"/>
</dbReference>
<name>A0ABD3TXW0_SINWO</name>
<evidence type="ECO:0000256" key="9">
    <source>
        <dbReference type="ARBA" id="ARBA00022842"/>
    </source>
</evidence>
<dbReference type="GO" id="GO:0017108">
    <property type="term" value="F:5'-flap endonuclease activity"/>
    <property type="evidence" value="ECO:0007669"/>
    <property type="project" value="UniProtKB-ARBA"/>
</dbReference>
<evidence type="ECO:0000256" key="15">
    <source>
        <dbReference type="SAM" id="MobiDB-lite"/>
    </source>
</evidence>
<feature type="domain" description="Chromo" evidence="16">
    <location>
        <begin position="344"/>
        <end position="412"/>
    </location>
</feature>
<comment type="subunit">
    <text evidence="13">Largely monomeric, dimerizes on the Holliday junction and the first nick occurs upon dimerization at the junction.</text>
</comment>
<dbReference type="InterPro" id="IPR006086">
    <property type="entry name" value="XPG-I_dom"/>
</dbReference>
<dbReference type="InterPro" id="IPR008918">
    <property type="entry name" value="HhH2"/>
</dbReference>
<organism evidence="17 18">
    <name type="scientific">Sinanodonta woodiana</name>
    <name type="common">Chinese pond mussel</name>
    <name type="synonym">Anodonta woodiana</name>
    <dbReference type="NCBI Taxonomy" id="1069815"/>
    <lineage>
        <taxon>Eukaryota</taxon>
        <taxon>Metazoa</taxon>
        <taxon>Spiralia</taxon>
        <taxon>Lophotrochozoa</taxon>
        <taxon>Mollusca</taxon>
        <taxon>Bivalvia</taxon>
        <taxon>Autobranchia</taxon>
        <taxon>Heteroconchia</taxon>
        <taxon>Palaeoheterodonta</taxon>
        <taxon>Unionida</taxon>
        <taxon>Unionoidea</taxon>
        <taxon>Unionidae</taxon>
        <taxon>Unioninae</taxon>
        <taxon>Sinanodonta</taxon>
    </lineage>
</organism>
<sequence length="1160" mass="131751">MGVTGLWSLLAPVKKHVTLSSLAGKTLAVDLSIWVCETQYVKQMQGVVTKPYLRNLFFRILYLKQIGIHLIFVVDGDAPELKWDVMQKRLQARHPGKFPTKAAGKQGRKKFRTYLKECCQLLDLLGIPYVQSHGEAESMCAHLDAIGLVNGCLTDDGDAFLYGARTVYRNFTLNSKDPHVERYTMDDIETQLGIDQYGLIALALLLGCDYLPNGVPGVGVASARKLLQSLQGFNILSRFLKWRQNSVDFVCIDGNEELVRKKALLVEGFPQQEVIGEFLDIKEKCPSEIPRWKRPELVPLLEFALCKLEWPPEYTLEKTLPLITLWDMLNIRTKGSGKCLQQHLQPEGIVKTRVRQGVPCFEVRWKMLGHIHTSIETQELVTIETQEMFQKCYPESVEQFQLQQQEQKAISKLKGKKKKAKCNPDSHEVANSEYRKPEESAFDDGNVDVHLMFTSSQSVIEPEDEPAVRKKRSGRKDIVNKLSPIENDVNTSGKEIFPDDMNLSDLIKRLALNVKTAGHCQQVTADQSDNKNQSDNEDDYLGLPLSQRLIKRNALFKAERVKPVTRTYKMADDKVGVTFDFPRVVPVQGLTRKLPGQKSFEMDDDNKCLFSERNESEAFTKSCRDFESTKLDSFKNLQTVIPDLNQCIKQDNCHKPEKSDKNIRHKLGIQTESTMLHKIDVSLTVPYTVSQCGLSMESLLTNTDCVDKYQHKQGDLYMPNINDELSVTSVTSLQKGDVECSCAIVPQEENNDKNCCKSSPNCSVDLFTSVDSFDQSPVDCILQNDKINQEHSLIAWPEGEGRANKINQEHSLIAWPEGEGRANKINQEHSLIAWPEGEGRANKINQEHSLIAWPKGEGRANSHVSHKADNLERNPDKADEDSLLTRHRPGLLDSCRALQDLSTDRNKIMNSKSTKMERSVIDLDNSSENLDDNKELIQNNVKLGIFKSEWTVDSKICKDDPSENYREERDTAPNRVKPKVFKRDFLSLESRCSENYDKVNDDKVMCRNVCIDKLVNQKNPNERSLINCDISVQFGNFNIETSILNSPCENLKESDISGFSELDSDFHYDKFQDQSKNNSMTAEHVKNHLDSPDEYNLSCKNLDTRAIDIEKKLLCNVDSFVQSPVDESIDMRDMGLAERLRRRLKDSEASHVLDLLSSQI</sequence>
<comment type="subcellular location">
    <subcellularLocation>
        <location evidence="2">Nucleus</location>
    </subcellularLocation>
</comment>
<dbReference type="SMART" id="SM00484">
    <property type="entry name" value="XPGI"/>
    <property type="match status" value="1"/>
</dbReference>
<dbReference type="GO" id="GO:0005634">
    <property type="term" value="C:nucleus"/>
    <property type="evidence" value="ECO:0007669"/>
    <property type="project" value="UniProtKB-SubCell"/>
</dbReference>
<evidence type="ECO:0000256" key="7">
    <source>
        <dbReference type="ARBA" id="ARBA00022763"/>
    </source>
</evidence>
<keyword evidence="6" id="KW-0255">Endonuclease</keyword>
<dbReference type="GO" id="GO:0008821">
    <property type="term" value="F:crossover junction DNA endonuclease activity"/>
    <property type="evidence" value="ECO:0007669"/>
    <property type="project" value="UniProtKB-ARBA"/>
</dbReference>
<evidence type="ECO:0000256" key="11">
    <source>
        <dbReference type="ARBA" id="ARBA00023242"/>
    </source>
</evidence>
<dbReference type="PANTHER" id="PTHR11081:SF70">
    <property type="entry name" value="FLAP ENDONUCLEASE GEN HOMOLOG 1"/>
    <property type="match status" value="1"/>
</dbReference>
<feature type="region of interest" description="Disordered" evidence="15">
    <location>
        <begin position="856"/>
        <end position="881"/>
    </location>
</feature>
<evidence type="ECO:0000256" key="12">
    <source>
        <dbReference type="ARBA" id="ARBA00038112"/>
    </source>
</evidence>
<keyword evidence="4" id="KW-0540">Nuclease</keyword>
<gene>
    <name evidence="17" type="ORF">ACJMK2_019535</name>
</gene>
<evidence type="ECO:0000256" key="13">
    <source>
        <dbReference type="ARBA" id="ARBA00063132"/>
    </source>
</evidence>
<dbReference type="Gene3D" id="3.40.50.1010">
    <property type="entry name" value="5'-nuclease"/>
    <property type="match status" value="1"/>
</dbReference>
<dbReference type="Pfam" id="PF00867">
    <property type="entry name" value="XPG_I"/>
    <property type="match status" value="1"/>
</dbReference>
<dbReference type="SMART" id="SM00279">
    <property type="entry name" value="HhH2"/>
    <property type="match status" value="1"/>
</dbReference>
<dbReference type="Gene3D" id="1.10.150.20">
    <property type="entry name" value="5' to 3' exonuclease, C-terminal subdomain"/>
    <property type="match status" value="1"/>
</dbReference>
<dbReference type="SUPFAM" id="SSF88723">
    <property type="entry name" value="PIN domain-like"/>
    <property type="match status" value="1"/>
</dbReference>
<keyword evidence="10" id="KW-0234">DNA repair</keyword>
<evidence type="ECO:0000313" key="17">
    <source>
        <dbReference type="EMBL" id="KAL3841381.1"/>
    </source>
</evidence>
<evidence type="ECO:0000256" key="8">
    <source>
        <dbReference type="ARBA" id="ARBA00022801"/>
    </source>
</evidence>
<comment type="caution">
    <text evidence="17">The sequence shown here is derived from an EMBL/GenBank/DDBJ whole genome shotgun (WGS) entry which is preliminary data.</text>
</comment>
<evidence type="ECO:0000256" key="4">
    <source>
        <dbReference type="ARBA" id="ARBA00022722"/>
    </source>
</evidence>
<keyword evidence="11" id="KW-0539">Nucleus</keyword>
<dbReference type="FunFam" id="3.40.50.1010:FF:000024">
    <property type="entry name" value="flap endonuclease GEN homolog 1"/>
    <property type="match status" value="1"/>
</dbReference>
<accession>A0ABD3TXW0</accession>
<dbReference type="GO" id="GO:0046872">
    <property type="term" value="F:metal ion binding"/>
    <property type="evidence" value="ECO:0007669"/>
    <property type="project" value="UniProtKB-KW"/>
</dbReference>
<evidence type="ECO:0000256" key="10">
    <source>
        <dbReference type="ARBA" id="ARBA00023204"/>
    </source>
</evidence>
<keyword evidence="18" id="KW-1185">Reference proteome</keyword>
<dbReference type="PROSITE" id="PS50013">
    <property type="entry name" value="CHROMO_2"/>
    <property type="match status" value="1"/>
</dbReference>
<comment type="cofactor">
    <cofactor evidence="1">
        <name>Mg(2+)</name>
        <dbReference type="ChEBI" id="CHEBI:18420"/>
    </cofactor>
</comment>
<dbReference type="InterPro" id="IPR029060">
    <property type="entry name" value="PIN-like_dom_sf"/>
</dbReference>
<evidence type="ECO:0000256" key="3">
    <source>
        <dbReference type="ARBA" id="ARBA00022553"/>
    </source>
</evidence>
<evidence type="ECO:0000256" key="6">
    <source>
        <dbReference type="ARBA" id="ARBA00022759"/>
    </source>
</evidence>
<evidence type="ECO:0000256" key="14">
    <source>
        <dbReference type="ARBA" id="ARBA00070188"/>
    </source>
</evidence>
<evidence type="ECO:0000256" key="1">
    <source>
        <dbReference type="ARBA" id="ARBA00001946"/>
    </source>
</evidence>
<feature type="compositionally biased region" description="Basic and acidic residues" evidence="15">
    <location>
        <begin position="856"/>
        <end position="877"/>
    </location>
</feature>
<evidence type="ECO:0000259" key="16">
    <source>
        <dbReference type="PROSITE" id="PS50013"/>
    </source>
</evidence>
<proteinExistence type="inferred from homology"/>
<dbReference type="SMART" id="SM00485">
    <property type="entry name" value="XPGN"/>
    <property type="match status" value="1"/>
</dbReference>
<dbReference type="InterPro" id="IPR036279">
    <property type="entry name" value="5-3_exonuclease_C_sf"/>
</dbReference>
<keyword evidence="3" id="KW-0597">Phosphoprotein</keyword>
<dbReference type="PANTHER" id="PTHR11081">
    <property type="entry name" value="FLAP ENDONUCLEASE FAMILY MEMBER"/>
    <property type="match status" value="1"/>
</dbReference>
<dbReference type="Proteomes" id="UP001634394">
    <property type="component" value="Unassembled WGS sequence"/>
</dbReference>
<feature type="compositionally biased region" description="Basic and acidic residues" evidence="15">
    <location>
        <begin position="422"/>
        <end position="439"/>
    </location>
</feature>
<comment type="similarity">
    <text evidence="12">Belongs to the XPG/RAD2 endonuclease family. GEN subfamily.</text>
</comment>
<dbReference type="EMBL" id="JBJQND010000017">
    <property type="protein sequence ID" value="KAL3841381.1"/>
    <property type="molecule type" value="Genomic_DNA"/>
</dbReference>
<dbReference type="InterPro" id="IPR006085">
    <property type="entry name" value="XPG_DNA_repair_N"/>
</dbReference>
<keyword evidence="5" id="KW-0479">Metal-binding</keyword>
<feature type="region of interest" description="Disordered" evidence="15">
    <location>
        <begin position="419"/>
        <end position="441"/>
    </location>
</feature>
<dbReference type="InterPro" id="IPR006084">
    <property type="entry name" value="XPG/Rad2"/>
</dbReference>
<keyword evidence="8" id="KW-0378">Hydrolase</keyword>
<dbReference type="FunFam" id="1.10.150.20:FF:000030">
    <property type="entry name" value="Flap endonuclease GEN-like 1"/>
    <property type="match status" value="1"/>
</dbReference>
<keyword evidence="7" id="KW-0227">DNA damage</keyword>
<dbReference type="InterPro" id="IPR041012">
    <property type="entry name" value="GEN_chromo"/>
</dbReference>
<dbReference type="GO" id="GO:0006281">
    <property type="term" value="P:DNA repair"/>
    <property type="evidence" value="ECO:0007669"/>
    <property type="project" value="UniProtKB-KW"/>
</dbReference>
<dbReference type="Pfam" id="PF18704">
    <property type="entry name" value="Chromo_2"/>
    <property type="match status" value="1"/>
</dbReference>
<dbReference type="Pfam" id="PF00752">
    <property type="entry name" value="XPG_N"/>
    <property type="match status" value="1"/>
</dbReference>
<dbReference type="AlphaFoldDB" id="A0ABD3TXW0"/>
<dbReference type="GO" id="GO:0000400">
    <property type="term" value="F:four-way junction DNA binding"/>
    <property type="evidence" value="ECO:0007669"/>
    <property type="project" value="UniProtKB-ARBA"/>
</dbReference>
<reference evidence="17 18" key="1">
    <citation type="submission" date="2024-11" db="EMBL/GenBank/DDBJ databases">
        <title>Chromosome-level genome assembly of the freshwater bivalve Anodonta woodiana.</title>
        <authorList>
            <person name="Chen X."/>
        </authorList>
    </citation>
    <scope>NUCLEOTIDE SEQUENCE [LARGE SCALE GENOMIC DNA]</scope>
    <source>
        <strain evidence="17">MN2024</strain>
        <tissue evidence="17">Gills</tissue>
    </source>
</reference>
<keyword evidence="9" id="KW-0460">Magnesium</keyword>
<dbReference type="CDD" id="cd09869">
    <property type="entry name" value="PIN_GEN1"/>
    <property type="match status" value="1"/>
</dbReference>
<dbReference type="SUPFAM" id="SSF47807">
    <property type="entry name" value="5' to 3' exonuclease, C-terminal subdomain"/>
    <property type="match status" value="1"/>
</dbReference>